<organism evidence="2 3">
    <name type="scientific">Flavihumibacter stibioxidans</name>
    <dbReference type="NCBI Taxonomy" id="1834163"/>
    <lineage>
        <taxon>Bacteria</taxon>
        <taxon>Pseudomonadati</taxon>
        <taxon>Bacteroidota</taxon>
        <taxon>Chitinophagia</taxon>
        <taxon>Chitinophagales</taxon>
        <taxon>Chitinophagaceae</taxon>
        <taxon>Flavihumibacter</taxon>
    </lineage>
</organism>
<proteinExistence type="predicted"/>
<evidence type="ECO:0000259" key="1">
    <source>
        <dbReference type="PROSITE" id="PS50042"/>
    </source>
</evidence>
<sequence length="190" mass="22208">MNEALTRQITELFGVTRSDQELISSFFKPMKLDKNEYLVKAGQACHYLTFIQSGLLRLYVTVETKEVTQWIGTPGYFLTDLSAFLFRVPARWNIQALTDAELLSISFDDYRSLVRFLPRWHEIEKGFIAKCFIQLENRVFQHLHMSAEERYLHLLSHQPELFNQVPLQYLASMLGMTPETLSRLRKKSLG</sequence>
<keyword evidence="3" id="KW-1185">Reference proteome</keyword>
<dbReference type="EMBL" id="MBUA01000028">
    <property type="protein sequence ID" value="MBC6492418.1"/>
    <property type="molecule type" value="Genomic_DNA"/>
</dbReference>
<name>A0ABR7MBJ4_9BACT</name>
<dbReference type="Pfam" id="PF00027">
    <property type="entry name" value="cNMP_binding"/>
    <property type="match status" value="1"/>
</dbReference>
<dbReference type="SUPFAM" id="SSF51206">
    <property type="entry name" value="cAMP-binding domain-like"/>
    <property type="match status" value="1"/>
</dbReference>
<reference evidence="2 3" key="1">
    <citation type="submission" date="2016-07" db="EMBL/GenBank/DDBJ databases">
        <title>Genome analysis of Flavihumibacter stibioxidans YS-17.</title>
        <authorList>
            <person name="Shi K."/>
            <person name="Han Y."/>
            <person name="Wang G."/>
        </authorList>
    </citation>
    <scope>NUCLEOTIDE SEQUENCE [LARGE SCALE GENOMIC DNA]</scope>
    <source>
        <strain evidence="2 3">YS-17</strain>
    </source>
</reference>
<accession>A0ABR7MBJ4</accession>
<dbReference type="RefSeq" id="WP_187257740.1">
    <property type="nucleotide sequence ID" value="NZ_JBHULF010000020.1"/>
</dbReference>
<dbReference type="InterPro" id="IPR018490">
    <property type="entry name" value="cNMP-bd_dom_sf"/>
</dbReference>
<feature type="domain" description="Cyclic nucleotide-binding" evidence="1">
    <location>
        <begin position="11"/>
        <end position="114"/>
    </location>
</feature>
<dbReference type="InterPro" id="IPR000595">
    <property type="entry name" value="cNMP-bd_dom"/>
</dbReference>
<evidence type="ECO:0000313" key="2">
    <source>
        <dbReference type="EMBL" id="MBC6492418.1"/>
    </source>
</evidence>
<dbReference type="SMART" id="SM00100">
    <property type="entry name" value="cNMP"/>
    <property type="match status" value="1"/>
</dbReference>
<comment type="caution">
    <text evidence="2">The sequence shown here is derived from an EMBL/GenBank/DDBJ whole genome shotgun (WGS) entry which is preliminary data.</text>
</comment>
<dbReference type="Gene3D" id="2.60.120.10">
    <property type="entry name" value="Jelly Rolls"/>
    <property type="match status" value="1"/>
</dbReference>
<protein>
    <submittedName>
        <fullName evidence="2">Cyclic nucleotide-binding protein</fullName>
    </submittedName>
</protein>
<gene>
    <name evidence="2" type="ORF">BC349_15260</name>
</gene>
<dbReference type="CDD" id="cd00038">
    <property type="entry name" value="CAP_ED"/>
    <property type="match status" value="1"/>
</dbReference>
<dbReference type="PROSITE" id="PS50042">
    <property type="entry name" value="CNMP_BINDING_3"/>
    <property type="match status" value="1"/>
</dbReference>
<dbReference type="InterPro" id="IPR014710">
    <property type="entry name" value="RmlC-like_jellyroll"/>
</dbReference>
<dbReference type="Proteomes" id="UP000765802">
    <property type="component" value="Unassembled WGS sequence"/>
</dbReference>
<evidence type="ECO:0000313" key="3">
    <source>
        <dbReference type="Proteomes" id="UP000765802"/>
    </source>
</evidence>